<evidence type="ECO:0000256" key="1">
    <source>
        <dbReference type="ARBA" id="ARBA00004651"/>
    </source>
</evidence>
<feature type="transmembrane region" description="Helical" evidence="8">
    <location>
        <begin position="190"/>
        <end position="211"/>
    </location>
</feature>
<keyword evidence="4 8" id="KW-0812">Transmembrane</keyword>
<dbReference type="PANTHER" id="PTHR21421:SF29">
    <property type="entry name" value="GUSTATORY RECEPTOR 5A FOR TREHALOSE-RELATED"/>
    <property type="match status" value="1"/>
</dbReference>
<dbReference type="AlphaFoldDB" id="A0A1I8NNY7"/>
<evidence type="ECO:0000256" key="5">
    <source>
        <dbReference type="ARBA" id="ARBA00022989"/>
    </source>
</evidence>
<evidence type="ECO:0000256" key="7">
    <source>
        <dbReference type="ARBA" id="ARBA00023170"/>
    </source>
</evidence>
<keyword evidence="7" id="KW-0675">Receptor</keyword>
<evidence type="ECO:0000256" key="3">
    <source>
        <dbReference type="ARBA" id="ARBA00022475"/>
    </source>
</evidence>
<evidence type="ECO:0000256" key="4">
    <source>
        <dbReference type="ARBA" id="ARBA00022692"/>
    </source>
</evidence>
<reference evidence="9" key="1">
    <citation type="submission" date="2020-05" db="UniProtKB">
        <authorList>
            <consortium name="EnsemblMetazoa"/>
        </authorList>
    </citation>
    <scope>IDENTIFICATION</scope>
    <source>
        <strain evidence="9">USDA</strain>
    </source>
</reference>
<feature type="transmembrane region" description="Helical" evidence="8">
    <location>
        <begin position="275"/>
        <end position="300"/>
    </location>
</feature>
<sequence length="483" mass="56901">MNVDQNKKKTLKTLKTCKKYISQNTLRHHQQNQCHFRVIAPNSVEIEFSVLAVIKIFCCGVCFPAILVSRFKGIMKFVSCFRNFNSSERHLLQIKFWKPHEILSSKHDSLFYKIKSANVKQSQRKAIIMKLKHQILRRGQKQDYLHVGSFQEAIRPVLLMAQVFALMPVNGISSNSAQDLKFSWTMVRTWYSFVITVCFGICSGFNIVFAFRGVFSFDSVEGIMFYTSIFLIALIFFRMSQKWPSLMQQWQQVEQALPQQSSEMERSWLAHRIKMVLLVATTCSLTEHLLSILTIVYYVNRCPRFNNQPIDSFLFSNFTQFFYFFEYTTIMGILGKIINVYSTFAWSFNDVFVMCLCLAMTAKFRQLNDFMAKYVKKPTSRAFWIERRRTYRMLCRLCGAVDDTIAVATLLCLSNNLYFICNKILKSLQKKPSFTHTLYFWYSLIFLIFRTFIFALWAAAIHEESKRPLVIFRKIHREYWCSE</sequence>
<evidence type="ECO:0000313" key="9">
    <source>
        <dbReference type="EnsemblMetazoa" id="SCAU000736-PA"/>
    </source>
</evidence>
<feature type="transmembrane region" description="Helical" evidence="8">
    <location>
        <begin position="397"/>
        <end position="419"/>
    </location>
</feature>
<keyword evidence="10" id="KW-1185">Reference proteome</keyword>
<dbReference type="GO" id="GO:0005886">
    <property type="term" value="C:plasma membrane"/>
    <property type="evidence" value="ECO:0007669"/>
    <property type="project" value="UniProtKB-SubCell"/>
</dbReference>
<dbReference type="GO" id="GO:0033041">
    <property type="term" value="F:sweet taste receptor activity"/>
    <property type="evidence" value="ECO:0007669"/>
    <property type="project" value="TreeGrafter"/>
</dbReference>
<comment type="subcellular location">
    <subcellularLocation>
        <location evidence="1">Cell membrane</location>
        <topology evidence="1">Multi-pass membrane protein</topology>
    </subcellularLocation>
</comment>
<evidence type="ECO:0000256" key="2">
    <source>
        <dbReference type="ARBA" id="ARBA00005327"/>
    </source>
</evidence>
<protein>
    <submittedName>
        <fullName evidence="9">Uncharacterized protein</fullName>
    </submittedName>
</protein>
<dbReference type="Proteomes" id="UP000095300">
    <property type="component" value="Unassembled WGS sequence"/>
</dbReference>
<evidence type="ECO:0000313" key="10">
    <source>
        <dbReference type="Proteomes" id="UP000095300"/>
    </source>
</evidence>
<dbReference type="VEuPathDB" id="VectorBase:SCAU000736"/>
<dbReference type="STRING" id="35570.A0A1I8NNY7"/>
<keyword evidence="3" id="KW-1003">Cell membrane</keyword>
<keyword evidence="5 8" id="KW-1133">Transmembrane helix</keyword>
<proteinExistence type="inferred from homology"/>
<dbReference type="Pfam" id="PF06151">
    <property type="entry name" value="Trehalose_recp"/>
    <property type="match status" value="1"/>
</dbReference>
<feature type="transmembrane region" description="Helical" evidence="8">
    <location>
        <begin position="321"/>
        <end position="338"/>
    </location>
</feature>
<keyword evidence="6 8" id="KW-0472">Membrane</keyword>
<evidence type="ECO:0000256" key="6">
    <source>
        <dbReference type="ARBA" id="ARBA00023136"/>
    </source>
</evidence>
<comment type="similarity">
    <text evidence="2">Belongs to the insect chemoreceptor superfamily. Gustatory receptor (GR) family. Gr5a subfamily.</text>
</comment>
<dbReference type="EnsemblMetazoa" id="SCAU000736-RA">
    <property type="protein sequence ID" value="SCAU000736-PA"/>
    <property type="gene ID" value="SCAU000736"/>
</dbReference>
<dbReference type="InterPro" id="IPR009318">
    <property type="entry name" value="Gustatory_rcpt"/>
</dbReference>
<accession>A0A1I8NNY7</accession>
<evidence type="ECO:0000256" key="8">
    <source>
        <dbReference type="SAM" id="Phobius"/>
    </source>
</evidence>
<dbReference type="PANTHER" id="PTHR21421">
    <property type="entry name" value="GUSTATORY RECEPTOR"/>
    <property type="match status" value="1"/>
</dbReference>
<name>A0A1I8NNY7_STOCA</name>
<feature type="transmembrane region" description="Helical" evidence="8">
    <location>
        <begin position="223"/>
        <end position="240"/>
    </location>
</feature>
<feature type="transmembrane region" description="Helical" evidence="8">
    <location>
        <begin position="439"/>
        <end position="459"/>
    </location>
</feature>
<organism evidence="9 10">
    <name type="scientific">Stomoxys calcitrans</name>
    <name type="common">Stable fly</name>
    <name type="synonym">Conops calcitrans</name>
    <dbReference type="NCBI Taxonomy" id="35570"/>
    <lineage>
        <taxon>Eukaryota</taxon>
        <taxon>Metazoa</taxon>
        <taxon>Ecdysozoa</taxon>
        <taxon>Arthropoda</taxon>
        <taxon>Hexapoda</taxon>
        <taxon>Insecta</taxon>
        <taxon>Pterygota</taxon>
        <taxon>Neoptera</taxon>
        <taxon>Endopterygota</taxon>
        <taxon>Diptera</taxon>
        <taxon>Brachycera</taxon>
        <taxon>Muscomorpha</taxon>
        <taxon>Muscoidea</taxon>
        <taxon>Muscidae</taxon>
        <taxon>Stomoxys</taxon>
    </lineage>
</organism>
<feature type="transmembrane region" description="Helical" evidence="8">
    <location>
        <begin position="48"/>
        <end position="68"/>
    </location>
</feature>